<feature type="chain" id="PRO_5017084249" description="DUF4097 domain-containing protein" evidence="1">
    <location>
        <begin position="21"/>
        <end position="258"/>
    </location>
</feature>
<dbReference type="AlphaFoldDB" id="A0A369I9G3"/>
<evidence type="ECO:0000313" key="3">
    <source>
        <dbReference type="EMBL" id="RDB04885.1"/>
    </source>
</evidence>
<organism evidence="3 4">
    <name type="scientific">Runella aurantiaca</name>
    <dbReference type="NCBI Taxonomy" id="2282308"/>
    <lineage>
        <taxon>Bacteria</taxon>
        <taxon>Pseudomonadati</taxon>
        <taxon>Bacteroidota</taxon>
        <taxon>Cytophagia</taxon>
        <taxon>Cytophagales</taxon>
        <taxon>Spirosomataceae</taxon>
        <taxon>Runella</taxon>
    </lineage>
</organism>
<dbReference type="RefSeq" id="WP_114462187.1">
    <property type="nucleotide sequence ID" value="NZ_QPIW01000013.1"/>
</dbReference>
<accession>A0A369I9G3</accession>
<comment type="caution">
    <text evidence="3">The sequence shown here is derived from an EMBL/GenBank/DDBJ whole genome shotgun (WGS) entry which is preliminary data.</text>
</comment>
<name>A0A369I9G3_9BACT</name>
<keyword evidence="1" id="KW-0732">Signal</keyword>
<feature type="domain" description="DUF4097" evidence="2">
    <location>
        <begin position="127"/>
        <end position="243"/>
    </location>
</feature>
<protein>
    <recommendedName>
        <fullName evidence="2">DUF4097 domain-containing protein</fullName>
    </recommendedName>
</protein>
<evidence type="ECO:0000259" key="2">
    <source>
        <dbReference type="Pfam" id="PF13349"/>
    </source>
</evidence>
<evidence type="ECO:0000313" key="4">
    <source>
        <dbReference type="Proteomes" id="UP000253141"/>
    </source>
</evidence>
<evidence type="ECO:0000256" key="1">
    <source>
        <dbReference type="SAM" id="SignalP"/>
    </source>
</evidence>
<dbReference type="InterPro" id="IPR025164">
    <property type="entry name" value="Toastrack_DUF4097"/>
</dbReference>
<keyword evidence="4" id="KW-1185">Reference proteome</keyword>
<dbReference type="EMBL" id="QPIW01000013">
    <property type="protein sequence ID" value="RDB04885.1"/>
    <property type="molecule type" value="Genomic_DNA"/>
</dbReference>
<proteinExistence type="predicted"/>
<dbReference type="Proteomes" id="UP000253141">
    <property type="component" value="Unassembled WGS sequence"/>
</dbReference>
<reference evidence="3 4" key="1">
    <citation type="submission" date="2018-07" db="EMBL/GenBank/DDBJ databases">
        <title>Genome analysis of Runella aurantiaca.</title>
        <authorList>
            <person name="Yang X."/>
        </authorList>
    </citation>
    <scope>NUCLEOTIDE SEQUENCE [LARGE SCALE GENOMIC DNA]</scope>
    <source>
        <strain evidence="3 4">YX9</strain>
    </source>
</reference>
<feature type="signal peptide" evidence="1">
    <location>
        <begin position="1"/>
        <end position="20"/>
    </location>
</feature>
<dbReference type="OrthoDB" id="1114934at2"/>
<gene>
    <name evidence="3" type="ORF">DVG78_16695</name>
</gene>
<sequence length="258" mass="27682">MKQNMLLSALLLGCFGGVFAQEFKAKLANAKDRKISIEMDAGDLKIEGYDGDEVIIKGNGFEAPPEQAKGLKALYNTAVDNTGIGLAVTSQATVLKIEKASRKQVTYTLRVPKKAAIFYEQTNWNRANITINNVEGDLEIKTNNGKIELNNVTGPVVANSTNGEIKVVYSSLSQEKPTSISVISGAIDVTLPANAKANLNMRSITGEMYTDFDLGQKASKDGLPKVGGGHNIEATTNGGGVEIQLKSISSNIYLRKQK</sequence>
<dbReference type="Pfam" id="PF13349">
    <property type="entry name" value="DUF4097"/>
    <property type="match status" value="1"/>
</dbReference>